<dbReference type="GO" id="GO:0006633">
    <property type="term" value="P:fatty acid biosynthetic process"/>
    <property type="evidence" value="ECO:0007669"/>
    <property type="project" value="TreeGrafter"/>
</dbReference>
<name>A0A382BDY0_9ZZZZ</name>
<proteinExistence type="predicted"/>
<accession>A0A382BDY0</accession>
<keyword evidence="2" id="KW-0808">Transferase</keyword>
<evidence type="ECO:0000256" key="1">
    <source>
        <dbReference type="ARBA" id="ARBA00013258"/>
    </source>
</evidence>
<protein>
    <recommendedName>
        <fullName evidence="1">[acyl-carrier-protein] S-malonyltransferase</fullName>
        <ecNumber evidence="1">2.3.1.39</ecNumber>
    </recommendedName>
</protein>
<dbReference type="InterPro" id="IPR050858">
    <property type="entry name" value="Mal-CoA-ACP_Trans/PKS_FabD"/>
</dbReference>
<dbReference type="Gene3D" id="3.40.366.10">
    <property type="entry name" value="Malonyl-Coenzyme A Acyl Carrier Protein, domain 2"/>
    <property type="match status" value="1"/>
</dbReference>
<comment type="catalytic activity">
    <reaction evidence="4">
        <text>holo-[ACP] + malonyl-CoA = malonyl-[ACP] + CoA</text>
        <dbReference type="Rhea" id="RHEA:41792"/>
        <dbReference type="Rhea" id="RHEA-COMP:9623"/>
        <dbReference type="Rhea" id="RHEA-COMP:9685"/>
        <dbReference type="ChEBI" id="CHEBI:57287"/>
        <dbReference type="ChEBI" id="CHEBI:57384"/>
        <dbReference type="ChEBI" id="CHEBI:64479"/>
        <dbReference type="ChEBI" id="CHEBI:78449"/>
        <dbReference type="EC" id="2.3.1.39"/>
    </reaction>
</comment>
<evidence type="ECO:0000313" key="5">
    <source>
        <dbReference type="EMBL" id="SVB12006.1"/>
    </source>
</evidence>
<dbReference type="InterPro" id="IPR001227">
    <property type="entry name" value="Ac_transferase_dom_sf"/>
</dbReference>
<keyword evidence="3" id="KW-0012">Acyltransferase</keyword>
<evidence type="ECO:0000256" key="3">
    <source>
        <dbReference type="ARBA" id="ARBA00023315"/>
    </source>
</evidence>
<sequence length="338" mass="38023">MNKQRIVVICPGRGTYTRDTSGYLSTYGRFARQQIEYMNNKRKLSNLPTLTELDQLSFKSEIHMAGEHASTLINACSLSDYLSIDQDKYEIVAITGNSMGWYIALGLSDVLTFEYAYQLIHTMGSMMSKKIIGGQIIYPISDKYWQVDVARKDKVLNAVNSVGAHVSIFLGGYVVIGGEQSALDNLLRSLPIDDKYPFQLPLHGAFHTPLMESVSTKGMKELPVSIFQKPEIPLIDGRGQIWFPYSTDVNEIWQYTLKHQVVKTYDFTKAITVAIKEFCPDKLILLGPGNSLGGAIGQILIKNKWLEIDSKSVFSEYQKVNPFLISMGLKEQRNLISK</sequence>
<dbReference type="GO" id="GO:0004314">
    <property type="term" value="F:[acyl-carrier-protein] S-malonyltransferase activity"/>
    <property type="evidence" value="ECO:0007669"/>
    <property type="project" value="UniProtKB-EC"/>
</dbReference>
<dbReference type="PANTHER" id="PTHR42681">
    <property type="entry name" value="MALONYL-COA-ACYL CARRIER PROTEIN TRANSACYLASE, MITOCHONDRIAL"/>
    <property type="match status" value="1"/>
</dbReference>
<dbReference type="EC" id="2.3.1.39" evidence="1"/>
<evidence type="ECO:0000256" key="2">
    <source>
        <dbReference type="ARBA" id="ARBA00022679"/>
    </source>
</evidence>
<gene>
    <name evidence="5" type="ORF">METZ01_LOCUS164860</name>
</gene>
<dbReference type="SUPFAM" id="SSF52151">
    <property type="entry name" value="FabD/lysophospholipase-like"/>
    <property type="match status" value="1"/>
</dbReference>
<organism evidence="5">
    <name type="scientific">marine metagenome</name>
    <dbReference type="NCBI Taxonomy" id="408172"/>
    <lineage>
        <taxon>unclassified sequences</taxon>
        <taxon>metagenomes</taxon>
        <taxon>ecological metagenomes</taxon>
    </lineage>
</organism>
<dbReference type="EMBL" id="UINC01029383">
    <property type="protein sequence ID" value="SVB12006.1"/>
    <property type="molecule type" value="Genomic_DNA"/>
</dbReference>
<dbReference type="Gene3D" id="3.30.70.250">
    <property type="entry name" value="Malonyl-CoA ACP transacylase, ACP-binding"/>
    <property type="match status" value="1"/>
</dbReference>
<dbReference type="PANTHER" id="PTHR42681:SF1">
    <property type="entry name" value="MALONYL-COA-ACYL CARRIER PROTEIN TRANSACYLASE, MITOCHONDRIAL"/>
    <property type="match status" value="1"/>
</dbReference>
<reference evidence="5" key="1">
    <citation type="submission" date="2018-05" db="EMBL/GenBank/DDBJ databases">
        <authorList>
            <person name="Lanie J.A."/>
            <person name="Ng W.-L."/>
            <person name="Kazmierczak K.M."/>
            <person name="Andrzejewski T.M."/>
            <person name="Davidsen T.M."/>
            <person name="Wayne K.J."/>
            <person name="Tettelin H."/>
            <person name="Glass J.I."/>
            <person name="Rusch D."/>
            <person name="Podicherti R."/>
            <person name="Tsui H.-C.T."/>
            <person name="Winkler M.E."/>
        </authorList>
    </citation>
    <scope>NUCLEOTIDE SEQUENCE</scope>
</reference>
<dbReference type="InterPro" id="IPR016035">
    <property type="entry name" value="Acyl_Trfase/lysoPLipase"/>
</dbReference>
<evidence type="ECO:0000256" key="4">
    <source>
        <dbReference type="ARBA" id="ARBA00048462"/>
    </source>
</evidence>
<dbReference type="AlphaFoldDB" id="A0A382BDY0"/>